<dbReference type="OrthoDB" id="2937497at2"/>
<organism evidence="1 2">
    <name type="scientific">Mesobacillus campisalis</name>
    <dbReference type="NCBI Taxonomy" id="1408103"/>
    <lineage>
        <taxon>Bacteria</taxon>
        <taxon>Bacillati</taxon>
        <taxon>Bacillota</taxon>
        <taxon>Bacilli</taxon>
        <taxon>Bacillales</taxon>
        <taxon>Bacillaceae</taxon>
        <taxon>Mesobacillus</taxon>
    </lineage>
</organism>
<sequence length="69" mass="7834">MFLKKLVRNSALTISYDHQGAILVRQGRIYSLNLQEQILGLKDDTQTIHQIRLSGIRAIEEVQGMNSLP</sequence>
<proteinExistence type="predicted"/>
<comment type="caution">
    <text evidence="1">The sequence shown here is derived from an EMBL/GenBank/DDBJ whole genome shotgun (WGS) entry which is preliminary data.</text>
</comment>
<gene>
    <name evidence="1" type="ORF">WQ57_08595</name>
</gene>
<dbReference type="RefSeq" id="WP_046523330.1">
    <property type="nucleotide sequence ID" value="NZ_LAYY01000007.1"/>
</dbReference>
<evidence type="ECO:0000313" key="2">
    <source>
        <dbReference type="Proteomes" id="UP000034166"/>
    </source>
</evidence>
<keyword evidence="2" id="KW-1185">Reference proteome</keyword>
<protein>
    <submittedName>
        <fullName evidence="1">Uncharacterized protein</fullName>
    </submittedName>
</protein>
<name>A0A0M2SWU1_9BACI</name>
<dbReference type="AlphaFoldDB" id="A0A0M2SWU1"/>
<dbReference type="Proteomes" id="UP000034166">
    <property type="component" value="Unassembled WGS sequence"/>
</dbReference>
<reference evidence="1 2" key="1">
    <citation type="submission" date="2015-04" db="EMBL/GenBank/DDBJ databases">
        <title>Taxonomic description and genome sequence of Bacillus campisalis sp. nov., a novel member of the genus Bacillus isolated from solar saltern.</title>
        <authorList>
            <person name="Mathan Kumar R."/>
            <person name="Kaur G."/>
            <person name="Kumar A."/>
            <person name="Singh N.K."/>
            <person name="Kaur N."/>
            <person name="Kumar N."/>
            <person name="Mayilraj S."/>
        </authorList>
    </citation>
    <scope>NUCLEOTIDE SEQUENCE [LARGE SCALE GENOMIC DNA]</scope>
    <source>
        <strain evidence="1 2">SA2-6</strain>
    </source>
</reference>
<accession>A0A0M2SWU1</accession>
<dbReference type="PATRIC" id="fig|1408103.3.peg.1939"/>
<evidence type="ECO:0000313" key="1">
    <source>
        <dbReference type="EMBL" id="KKK38638.1"/>
    </source>
</evidence>
<dbReference type="EMBL" id="LAYY01000007">
    <property type="protein sequence ID" value="KKK38638.1"/>
    <property type="molecule type" value="Genomic_DNA"/>
</dbReference>